<dbReference type="Proteomes" id="UP000184608">
    <property type="component" value="Unassembled WGS sequence"/>
</dbReference>
<dbReference type="PANTHER" id="PTHR33376">
    <property type="match status" value="1"/>
</dbReference>
<dbReference type="OrthoDB" id="8690069at2"/>
<protein>
    <submittedName>
        <fullName evidence="3">C4-dicarboxylate-binding periplasmic protein</fullName>
    </submittedName>
</protein>
<dbReference type="GO" id="GO:0030288">
    <property type="term" value="C:outer membrane-bounded periplasmic space"/>
    <property type="evidence" value="ECO:0007669"/>
    <property type="project" value="InterPro"/>
</dbReference>
<proteinExistence type="predicted"/>
<evidence type="ECO:0000313" key="3">
    <source>
        <dbReference type="EMBL" id="SHI56625.1"/>
    </source>
</evidence>
<dbReference type="STRING" id="1216006.VA7868_03946"/>
<feature type="signal peptide" evidence="2">
    <location>
        <begin position="1"/>
        <end position="22"/>
    </location>
</feature>
<evidence type="ECO:0000313" key="4">
    <source>
        <dbReference type="Proteomes" id="UP000184608"/>
    </source>
</evidence>
<dbReference type="NCBIfam" id="TIGR00787">
    <property type="entry name" value="dctP"/>
    <property type="match status" value="1"/>
</dbReference>
<evidence type="ECO:0000256" key="1">
    <source>
        <dbReference type="ARBA" id="ARBA00022729"/>
    </source>
</evidence>
<dbReference type="InterPro" id="IPR038404">
    <property type="entry name" value="TRAP_DctP_sf"/>
</dbReference>
<evidence type="ECO:0000256" key="2">
    <source>
        <dbReference type="SAM" id="SignalP"/>
    </source>
</evidence>
<dbReference type="AlphaFoldDB" id="A0A1M6C6K0"/>
<dbReference type="InterPro" id="IPR018389">
    <property type="entry name" value="DctP_fam"/>
</dbReference>
<dbReference type="Pfam" id="PF03480">
    <property type="entry name" value="DctP"/>
    <property type="match status" value="1"/>
</dbReference>
<dbReference type="SUPFAM" id="SSF53850">
    <property type="entry name" value="Periplasmic binding protein-like II"/>
    <property type="match status" value="1"/>
</dbReference>
<dbReference type="GO" id="GO:0030246">
    <property type="term" value="F:carbohydrate binding"/>
    <property type="evidence" value="ECO:0007669"/>
    <property type="project" value="TreeGrafter"/>
</dbReference>
<reference evidence="3 4" key="1">
    <citation type="submission" date="2016-11" db="EMBL/GenBank/DDBJ databases">
        <authorList>
            <person name="Jaros S."/>
            <person name="Januszkiewicz K."/>
            <person name="Wedrychowicz H."/>
        </authorList>
    </citation>
    <scope>NUCLEOTIDE SEQUENCE [LARGE SCALE GENOMIC DNA]</scope>
    <source>
        <strain evidence="3 4">CECT 7868</strain>
    </source>
</reference>
<dbReference type="GO" id="GO:0055085">
    <property type="term" value="P:transmembrane transport"/>
    <property type="evidence" value="ECO:0007669"/>
    <property type="project" value="InterPro"/>
</dbReference>
<keyword evidence="4" id="KW-1185">Reference proteome</keyword>
<keyword evidence="1 2" id="KW-0732">Signal</keyword>
<accession>A0A1M6C6K0</accession>
<name>A0A1M6C6K0_9VIBR</name>
<dbReference type="NCBIfam" id="NF037995">
    <property type="entry name" value="TRAP_S1"/>
    <property type="match status" value="1"/>
</dbReference>
<sequence>MRLLVIFSLTLTLMFSVFKASASNMIVAHELPQEHPVSASLDWFAAEVKKRAGMDVKMYPGGELGNETALLKMVQQGDVAITKVGASLLTNYSDDYKVLALPYLFKDRAQYDKVLQGSIGTKILESTKSVGFVGLAFLDAGSRSFYTDKPIKTPADLKGLKIRVQNSSLPMDMMNALGAIPVPIAYSELYSALQIGLVNGAENNIPSFFSSKHYEVKKHYSYDRHTMVPDVLVVSTSAWNRFTDQERQVLTQVAAETVKVQEQNWKNYVDQAIGKLKQAGVTFTDSDIPAFQKAVQPVYDKFKKENPGLIGLLNEIQQQ</sequence>
<feature type="chain" id="PRO_5009916275" evidence="2">
    <location>
        <begin position="23"/>
        <end position="319"/>
    </location>
</feature>
<dbReference type="PANTHER" id="PTHR33376:SF2">
    <property type="entry name" value="DICARBOXYLATE-BINDING PERIPLASMIC PROTEIN"/>
    <property type="match status" value="1"/>
</dbReference>
<dbReference type="RefSeq" id="WP_073605555.1">
    <property type="nucleotide sequence ID" value="NZ_FQXZ01000045.1"/>
</dbReference>
<dbReference type="InterPro" id="IPR004682">
    <property type="entry name" value="TRAP_DctP"/>
</dbReference>
<dbReference type="CDD" id="cd13671">
    <property type="entry name" value="PBP2_TRAP_SBP_like_3"/>
    <property type="match status" value="1"/>
</dbReference>
<dbReference type="Gene3D" id="3.40.190.170">
    <property type="entry name" value="Bacterial extracellular solute-binding protein, family 7"/>
    <property type="match status" value="1"/>
</dbReference>
<organism evidence="3 4">
    <name type="scientific">Vibrio aerogenes CECT 7868</name>
    <dbReference type="NCBI Taxonomy" id="1216006"/>
    <lineage>
        <taxon>Bacteria</taxon>
        <taxon>Pseudomonadati</taxon>
        <taxon>Pseudomonadota</taxon>
        <taxon>Gammaproteobacteria</taxon>
        <taxon>Vibrionales</taxon>
        <taxon>Vibrionaceae</taxon>
        <taxon>Vibrio</taxon>
    </lineage>
</organism>
<dbReference type="EMBL" id="FQXZ01000045">
    <property type="protein sequence ID" value="SHI56625.1"/>
    <property type="molecule type" value="Genomic_DNA"/>
</dbReference>
<gene>
    <name evidence="3" type="primary">dctP_2</name>
    <name evidence="3" type="ORF">VA7868_03946</name>
</gene>
<dbReference type="PIRSF" id="PIRSF006470">
    <property type="entry name" value="DctB"/>
    <property type="match status" value="1"/>
</dbReference>